<gene>
    <name evidence="1" type="ORF">BUFA31_14140</name>
</gene>
<accession>A0ABQ1DZU9</accession>
<organism evidence="1 2">
    <name type="scientific">Butyricicoccus faecihominis</name>
    <dbReference type="NCBI Taxonomy" id="1712515"/>
    <lineage>
        <taxon>Bacteria</taxon>
        <taxon>Bacillati</taxon>
        <taxon>Bacillota</taxon>
        <taxon>Clostridia</taxon>
        <taxon>Eubacteriales</taxon>
        <taxon>Butyricicoccaceae</taxon>
        <taxon>Butyricicoccus</taxon>
    </lineage>
</organism>
<keyword evidence="2" id="KW-1185">Reference proteome</keyword>
<proteinExistence type="predicted"/>
<sequence>MTFGEKNVDKLIRSAAVEKKGASQTWRVAPKGERMDIRVFSTKPAIKSLLDIEKHPIGYSCRVLP</sequence>
<evidence type="ECO:0000313" key="1">
    <source>
        <dbReference type="EMBL" id="GFO88250.1"/>
    </source>
</evidence>
<dbReference type="Proteomes" id="UP000620147">
    <property type="component" value="Unassembled WGS sequence"/>
</dbReference>
<protein>
    <submittedName>
        <fullName evidence="1">Uncharacterized protein</fullName>
    </submittedName>
</protein>
<name>A0ABQ1DZU9_9FIRM</name>
<dbReference type="EMBL" id="BLYJ01000015">
    <property type="protein sequence ID" value="GFO88250.1"/>
    <property type="molecule type" value="Genomic_DNA"/>
</dbReference>
<evidence type="ECO:0000313" key="2">
    <source>
        <dbReference type="Proteomes" id="UP000620147"/>
    </source>
</evidence>
<comment type="caution">
    <text evidence="1">The sequence shown here is derived from an EMBL/GenBank/DDBJ whole genome shotgun (WGS) entry which is preliminary data.</text>
</comment>
<reference evidence="1 2" key="1">
    <citation type="submission" date="2020-06" db="EMBL/GenBank/DDBJ databases">
        <title>Characterization of fructooligosaccharide metabolism and fructooligosaccharide-degrading enzymes in human commensal butyrate producers.</title>
        <authorList>
            <person name="Tanno H."/>
            <person name="Fujii T."/>
            <person name="Hirano K."/>
            <person name="Maeno S."/>
            <person name="Tonozuka T."/>
            <person name="Sakamoto M."/>
            <person name="Ohkuma M."/>
            <person name="Tochio T."/>
            <person name="Endo A."/>
        </authorList>
    </citation>
    <scope>NUCLEOTIDE SEQUENCE [LARGE SCALE GENOMIC DNA]</scope>
    <source>
        <strain evidence="1 2">JCM 31056</strain>
    </source>
</reference>